<evidence type="ECO:0000259" key="20">
    <source>
        <dbReference type="Pfam" id="PF22597"/>
    </source>
</evidence>
<reference evidence="21 22" key="2">
    <citation type="submission" date="2018-11" db="EMBL/GenBank/DDBJ databases">
        <authorList>
            <consortium name="Pathogen Informatics"/>
        </authorList>
    </citation>
    <scope>NUCLEOTIDE SEQUENCE [LARGE SCALE GENOMIC DNA]</scope>
    <source>
        <strain evidence="21 22">NST_G2</strain>
    </source>
</reference>
<dbReference type="Pfam" id="PF07728">
    <property type="entry name" value="AAA_5"/>
    <property type="match status" value="1"/>
</dbReference>
<gene>
    <name evidence="21" type="ORF">SSLN_LOCUS8271</name>
</gene>
<reference evidence="23" key="1">
    <citation type="submission" date="2016-06" db="UniProtKB">
        <authorList>
            <consortium name="WormBaseParasite"/>
        </authorList>
    </citation>
    <scope>IDENTIFICATION</scope>
</reference>
<dbReference type="WBParaSite" id="SSLN_0000860101-mRNA-1">
    <property type="protein sequence ID" value="SSLN_0000860101-mRNA-1"/>
    <property type="gene ID" value="SSLN_0000860101"/>
</dbReference>
<evidence type="ECO:0000259" key="13">
    <source>
        <dbReference type="Pfam" id="PF07728"/>
    </source>
</evidence>
<dbReference type="InterPro" id="IPR054354">
    <property type="entry name" value="DYNC2H1-like_lid"/>
</dbReference>
<dbReference type="InterPro" id="IPR004273">
    <property type="entry name" value="Dynein_heavy_D6_P-loop"/>
</dbReference>
<dbReference type="OrthoDB" id="10252139at2759"/>
<dbReference type="InterPro" id="IPR026983">
    <property type="entry name" value="DHC"/>
</dbReference>
<dbReference type="InterPro" id="IPR011704">
    <property type="entry name" value="ATPase_dyneun-rel_AAA"/>
</dbReference>
<feature type="domain" description="Dynein heavy chain region D6 P-loop" evidence="12">
    <location>
        <begin position="1890"/>
        <end position="2019"/>
    </location>
</feature>
<dbReference type="InterPro" id="IPR041658">
    <property type="entry name" value="AAA_lid_11"/>
</dbReference>
<evidence type="ECO:0000256" key="1">
    <source>
        <dbReference type="ARBA" id="ARBA00004245"/>
    </source>
</evidence>
<dbReference type="GO" id="GO:0051959">
    <property type="term" value="F:dynein light intermediate chain binding"/>
    <property type="evidence" value="ECO:0007669"/>
    <property type="project" value="InterPro"/>
</dbReference>
<feature type="coiled-coil region" evidence="11">
    <location>
        <begin position="1069"/>
        <end position="1103"/>
    </location>
</feature>
<dbReference type="InterPro" id="IPR049400">
    <property type="entry name" value="DYNC2H1_AAA_dom"/>
</dbReference>
<evidence type="ECO:0000259" key="15">
    <source>
        <dbReference type="Pfam" id="PF12780"/>
    </source>
</evidence>
<dbReference type="Gene3D" id="6.10.140.1060">
    <property type="match status" value="1"/>
</dbReference>
<evidence type="ECO:0000256" key="6">
    <source>
        <dbReference type="ARBA" id="ARBA00022840"/>
    </source>
</evidence>
<evidence type="ECO:0000259" key="12">
    <source>
        <dbReference type="Pfam" id="PF03028"/>
    </source>
</evidence>
<dbReference type="InterPro" id="IPR043160">
    <property type="entry name" value="Dynein_C_barrel"/>
</dbReference>
<dbReference type="GO" id="GO:0016887">
    <property type="term" value="F:ATP hydrolysis activity"/>
    <property type="evidence" value="ECO:0007669"/>
    <property type="project" value="InterPro"/>
</dbReference>
<dbReference type="InterPro" id="IPR042219">
    <property type="entry name" value="AAA_lid_11_sf"/>
</dbReference>
<feature type="coiled-coil region" evidence="11">
    <location>
        <begin position="1534"/>
        <end position="1613"/>
    </location>
</feature>
<evidence type="ECO:0000256" key="7">
    <source>
        <dbReference type="ARBA" id="ARBA00023017"/>
    </source>
</evidence>
<proteinExistence type="inferred from homology"/>
<dbReference type="GO" id="GO:0005524">
    <property type="term" value="F:ATP binding"/>
    <property type="evidence" value="ECO:0007669"/>
    <property type="project" value="UniProtKB-KW"/>
</dbReference>
<dbReference type="Gene3D" id="1.20.920.30">
    <property type="match status" value="1"/>
</dbReference>
<evidence type="ECO:0000259" key="17">
    <source>
        <dbReference type="Pfam" id="PF18198"/>
    </source>
</evidence>
<dbReference type="Gene3D" id="1.20.1270.280">
    <property type="match status" value="1"/>
</dbReference>
<dbReference type="Gene3D" id="1.20.920.20">
    <property type="match status" value="1"/>
</dbReference>
<evidence type="ECO:0000256" key="4">
    <source>
        <dbReference type="ARBA" id="ARBA00022701"/>
    </source>
</evidence>
<keyword evidence="22" id="KW-1185">Reference proteome</keyword>
<comment type="subcellular location">
    <subcellularLocation>
        <location evidence="1">Cytoplasm</location>
        <location evidence="1">Cytoskeleton</location>
    </subcellularLocation>
</comment>
<evidence type="ECO:0000259" key="18">
    <source>
        <dbReference type="Pfam" id="PF18199"/>
    </source>
</evidence>
<dbReference type="Gene3D" id="1.10.8.1220">
    <property type="match status" value="1"/>
</dbReference>
<feature type="domain" description="Dynein heavy chain C-terminal" evidence="18">
    <location>
        <begin position="2248"/>
        <end position="2508"/>
    </location>
</feature>
<dbReference type="Pfam" id="PF03028">
    <property type="entry name" value="Dynein_heavy"/>
    <property type="match status" value="1"/>
</dbReference>
<dbReference type="GO" id="GO:0030286">
    <property type="term" value="C:dynein complex"/>
    <property type="evidence" value="ECO:0007669"/>
    <property type="project" value="UniProtKB-KW"/>
</dbReference>
<dbReference type="Pfam" id="PF18199">
    <property type="entry name" value="Dynein_C"/>
    <property type="match status" value="1"/>
</dbReference>
<keyword evidence="6" id="KW-0067">ATP-binding</keyword>
<dbReference type="PANTHER" id="PTHR45703">
    <property type="entry name" value="DYNEIN HEAVY CHAIN"/>
    <property type="match status" value="1"/>
</dbReference>
<dbReference type="FunFam" id="1.20.920.20:FF:000002">
    <property type="entry name" value="Cytoplasmic dynein 1 heavy chain"/>
    <property type="match status" value="1"/>
</dbReference>
<evidence type="ECO:0000259" key="19">
    <source>
        <dbReference type="Pfam" id="PF21264"/>
    </source>
</evidence>
<feature type="domain" description="ATPase dynein-related AAA" evidence="13">
    <location>
        <begin position="2"/>
        <end position="138"/>
    </location>
</feature>
<dbReference type="Gene3D" id="3.40.50.300">
    <property type="entry name" value="P-loop containing nucleotide triphosphate hydrolases"/>
    <property type="match status" value="6"/>
</dbReference>
<evidence type="ECO:0000259" key="16">
    <source>
        <dbReference type="Pfam" id="PF12781"/>
    </source>
</evidence>
<dbReference type="GO" id="GO:0007018">
    <property type="term" value="P:microtubule-based movement"/>
    <property type="evidence" value="ECO:0007669"/>
    <property type="project" value="InterPro"/>
</dbReference>
<evidence type="ECO:0000256" key="11">
    <source>
        <dbReference type="SAM" id="Coils"/>
    </source>
</evidence>
<sequence length="2593" mass="288305">MGVVIVGPSGCGKSTVLKLLWLALQKIGIRVNRHILNPKAMPRFQLLGRIDPDTRGWTDGVLTRSARDLARENSDTKAWIVCDGDIDPEWVESLNSVLDDNRLLTLPNGERIQFGANINFLFETHELTCASPATVSRMGVIFISDEMLDARALVGAWLLKQPEDDKAQLSAFIDPNFYICLDWVRKKNECLIGTSYVGTILNGLSHLVGATTCARFTVGLIRGLGANLPESAKSQLALKVCEVMGEHPPDPTHPLNIQVDPNSGSRLVTYPHGVRIVFPDKLTSPEDYTFALAGDVLTGSNPGINCNSISSIKPPLVITPHVRCAMDSFRCWLEDARAQQSFLLIGPEGCGKSTPMFDGYIVLLFQKILSMLLEYCMASSKRATQVALVQCAAQTRPSHVLEKLTQYCITVTSTNSMGSNGAGRVLRPKEGDRLILFLRDLNLPKPDKWGSCELTAFLQQVFLPLLTYKGFYDSTTLDFIGVEGIQVVATLTPTTTAGMVGRYALSPRLTSILRIASITSPDREELNNIYHSILQVVSSTIQKPQETVIQSRPSGVEGRSRLHALASTMVQAWLQLEQTFRANKYPHCTFSLRDLTRLILAFQRYEIALTPESAGADIWLFFGYEARRLFRDRLPGEEHRFHFDRLFSALLHGTGENEEVLNELILNEWSSGLNSLTTFSSKTLSEASLASRFATGEPIMDQRNGDNSEPRGQYDLKSLEKGQYWFVTWGSKSPLVPGVPVPHCGHPLGLVSYDTMHKLASQGLKELARETSVRTGDIVLFPDFLDLVARIDRVLSRPAGSLLLCGRCGIGRRSAVKLVAHIHQLPIFTLGVGRGYVIRNFFNDLKAACQSAAIEDMPTVLLIEEQQLVQDTFLETINSLLACGEAPGLISAEELETMALTNGSGGNLHEAAAEAGHQGTLMSFFAKRVHANLHIVIILDIDDSMSLVQRLQANPSLYKHCEVHWLDKWSANSHFLLPRLLVPNLASNLNRDQFSRACLAIHNGVPYRELASPHRFMILCSTYQHLEAEHRGKLESQIGRLRAGLLKLDEARQHVIQLKATAAEQGKQLTEKQAEADRALAEISAAMQSAGKQRAEMQELQKKSALEASDLEKRKAAIDRELAEIEPILKEAQSAVGSIRSEALSEMRALRAPPDVIRDILEGVLLLMGVRDTSWVSMRSFLARRGVQEEIRNFDARKISRELRLSVEQLLKRSADSFTARAARRASVAAAPLAAWVQANVQFASVLERIAPLEEEQSRLTRSLEATEVALSQLEHELNTVDVRVAELRNTFESHTKAATDLRMDLSKANNTLTVAENLVAELEGEHTRWNNQVSTLSESMEALPATTLVSAGFITYLSACSEDVRENTVTSWWEQLDSVGLKIPSAYLSTEVQGNQQSLQNPIQSHHHFDLRRFLTTEKEMLQWKSQGLPSDQLSGENAVVILKVIQYTESLGANIISPRATVKIGEKNVDYNEEFRLFMTTRQPLSIVGTVLPVCATSLVTVVNFQTTRAGLVGQLLEISLQHERAELEARRQELLKGEEDKKMELAQLEDNLLEELANARGNILENTDLLESLNKTKATSIKVMQSLTEFERLQAELESEREEFRHLAEGGSKVFFAMKDLVRINRMYQFSLKSFINLFRRALDSPQAKDMSRRLNSIILIIEVCWNFACCGLQQYDVSCCVKQDGWRQLFCDVSECTSTLSPFGLDDESLKTDKKLSLLLKRLETLAVEYVSRALFKVDRLMFAMHITYCLRSDCIASQEWAYFINGPTSDCKVDTDRLPSWVPVDRTIAMCNLKVCFLKHYFEAGQPELYERLLFDNGDIWSRWMTSRDAEEGRLPAALSDLPLTPFQVLLVIQALRPAELQRSMKQFAKNVSLQRLYNTETRAEEPILIIISPGADPSQELAEAAQASIGKGNYNEVAMGQGQADLALSEITSAAESGSWVCLKNLHLVTFWLPVLEKHINTICNLSAERAGGNVNCESSSGPKLHPNFRLWLTTEPQQNFPSTLLQSCLKVTYEAPPGLRNNLKRTYESWNADYVAKGNSASRATALASLAWFHAVLQERRGFIPQVTDFAQGKGGLDARLNVNEVEKVHSFPFVSLMAEVAAGKLTHVYHLQGWTKFYEFSFVDIRAAANVIDRLFSPSASSSAVSSGIWKSIKGLLNNAIYGGRMDNAFDVKVLETFLDQILFEPASWARSLSPALPTSGKQDYVTAIDQLPDVDLPLDLGLPANIGKTAQQTAAAVALGQLRELQRNIDHTAFCDRALWSKELSPVLILWKKLNHDGSLLPNKDGKIRATLAKIEETSLKDPKESPVLSFLHREMSDTLVLISTIHQNLGGISKLLRGTHALTQGIEVIIQSLLRGETPALWLECWPAGPEDYLNFLNVLMRKASALQKWVTRSETCVPFISPESAFDLADLLNPGIFLNAVRQQTARQSRVPIDELKLVSKWPCSKLPQGTFGVQALRITGLQLEGACFEGGQLADCQITSPTITELPELILEWTPKVSSGSHRGRIMGRLASAVPVDDLKIAYRHVSSTNSEPLSAEDSISLPVYFDTRRSNLVTKIKVPCQAGSQQRWIQNGVALFVRSF</sequence>
<feature type="domain" description="Dynein heavy chain AAA module D4" evidence="15">
    <location>
        <begin position="777"/>
        <end position="972"/>
    </location>
</feature>
<dbReference type="InterPro" id="IPR035706">
    <property type="entry name" value="AAA_9"/>
</dbReference>
<dbReference type="Pfam" id="PF12781">
    <property type="entry name" value="AAA_9"/>
    <property type="match status" value="1"/>
</dbReference>
<evidence type="ECO:0000313" key="22">
    <source>
        <dbReference type="Proteomes" id="UP000275846"/>
    </source>
</evidence>
<evidence type="ECO:0000256" key="5">
    <source>
        <dbReference type="ARBA" id="ARBA00022741"/>
    </source>
</evidence>
<comment type="similarity">
    <text evidence="2">Belongs to the dynein heavy chain family.</text>
</comment>
<dbReference type="Pfam" id="PF21264">
    <property type="entry name" value="DYNC2H1_AAA_dom"/>
    <property type="match status" value="1"/>
</dbReference>
<feature type="domain" description="Dynein heavy chain coiled coil stalk" evidence="14">
    <location>
        <begin position="1040"/>
        <end position="1374"/>
    </location>
</feature>
<feature type="domain" description="Cytoplasmic dynein 2 heavy chain 1 AAA+ ATPase" evidence="19">
    <location>
        <begin position="149"/>
        <end position="241"/>
    </location>
</feature>
<evidence type="ECO:0000259" key="14">
    <source>
        <dbReference type="Pfam" id="PF12777"/>
    </source>
</evidence>
<dbReference type="EMBL" id="UYSU01034564">
    <property type="protein sequence ID" value="VDL94656.1"/>
    <property type="molecule type" value="Genomic_DNA"/>
</dbReference>
<evidence type="ECO:0000256" key="8">
    <source>
        <dbReference type="ARBA" id="ARBA00023054"/>
    </source>
</evidence>
<feature type="coiled-coil region" evidence="11">
    <location>
        <begin position="1257"/>
        <end position="1333"/>
    </location>
</feature>
<dbReference type="PANTHER" id="PTHR45703:SF22">
    <property type="entry name" value="DYNEIN CYTOPLASMIC 2 HEAVY CHAIN 1"/>
    <property type="match status" value="1"/>
</dbReference>
<evidence type="ECO:0000256" key="9">
    <source>
        <dbReference type="ARBA" id="ARBA00023175"/>
    </source>
</evidence>
<keyword evidence="4" id="KW-0493">Microtubule</keyword>
<dbReference type="Gene3D" id="3.10.490.20">
    <property type="match status" value="1"/>
</dbReference>
<dbReference type="Pfam" id="PF12777">
    <property type="entry name" value="MT"/>
    <property type="match status" value="1"/>
</dbReference>
<dbReference type="Pfam" id="PF12780">
    <property type="entry name" value="AAA_8"/>
    <property type="match status" value="1"/>
</dbReference>
<dbReference type="GO" id="GO:0008569">
    <property type="term" value="F:minus-end-directed microtubule motor activity"/>
    <property type="evidence" value="ECO:0007669"/>
    <property type="project" value="InterPro"/>
</dbReference>
<evidence type="ECO:0000256" key="3">
    <source>
        <dbReference type="ARBA" id="ARBA00022490"/>
    </source>
</evidence>
<keyword evidence="3" id="KW-0963">Cytoplasm</keyword>
<dbReference type="Pfam" id="PF22597">
    <property type="entry name" value="DYN_lid"/>
    <property type="match status" value="1"/>
</dbReference>
<protein>
    <submittedName>
        <fullName evidence="23">Cytoplasmic dynein 2 heavy chain 1</fullName>
    </submittedName>
</protein>
<keyword evidence="8 11" id="KW-0175">Coiled coil</keyword>
<keyword evidence="10" id="KW-0206">Cytoskeleton</keyword>
<dbReference type="InterPro" id="IPR027417">
    <property type="entry name" value="P-loop_NTPase"/>
</dbReference>
<keyword evidence="7" id="KW-0243">Dynein</keyword>
<organism evidence="23">
    <name type="scientific">Schistocephalus solidus</name>
    <name type="common">Tapeworm</name>
    <dbReference type="NCBI Taxonomy" id="70667"/>
    <lineage>
        <taxon>Eukaryota</taxon>
        <taxon>Metazoa</taxon>
        <taxon>Spiralia</taxon>
        <taxon>Lophotrochozoa</taxon>
        <taxon>Platyhelminthes</taxon>
        <taxon>Cestoda</taxon>
        <taxon>Eucestoda</taxon>
        <taxon>Diphyllobothriidea</taxon>
        <taxon>Diphyllobothriidae</taxon>
        <taxon>Schistocephalus</taxon>
    </lineage>
</organism>
<evidence type="ECO:0000256" key="10">
    <source>
        <dbReference type="ARBA" id="ARBA00023212"/>
    </source>
</evidence>
<keyword evidence="9" id="KW-0505">Motor protein</keyword>
<feature type="domain" description="Dynein 2 heavy chain 1 cytoplasmic ATPase lid" evidence="20">
    <location>
        <begin position="557"/>
        <end position="640"/>
    </location>
</feature>
<dbReference type="GO" id="GO:0045505">
    <property type="term" value="F:dynein intermediate chain binding"/>
    <property type="evidence" value="ECO:0007669"/>
    <property type="project" value="InterPro"/>
</dbReference>
<name>A0A183SVM3_SCHSO</name>
<feature type="domain" description="Dynein heavy chain ATP-binding dynein motor region" evidence="16">
    <location>
        <begin position="1459"/>
        <end position="1586"/>
    </location>
</feature>
<feature type="domain" description="Dynein heavy chain AAA lid" evidence="17">
    <location>
        <begin position="2117"/>
        <end position="2234"/>
    </location>
</feature>
<dbReference type="SUPFAM" id="SSF52540">
    <property type="entry name" value="P-loop containing nucleoside triphosphate hydrolases"/>
    <property type="match status" value="3"/>
</dbReference>
<evidence type="ECO:0000313" key="21">
    <source>
        <dbReference type="EMBL" id="VDL94656.1"/>
    </source>
</evidence>
<evidence type="ECO:0000256" key="2">
    <source>
        <dbReference type="ARBA" id="ARBA00008887"/>
    </source>
</evidence>
<dbReference type="Pfam" id="PF18198">
    <property type="entry name" value="AAA_lid_11"/>
    <property type="match status" value="1"/>
</dbReference>
<keyword evidence="5" id="KW-0547">Nucleotide-binding</keyword>
<dbReference type="InterPro" id="IPR041228">
    <property type="entry name" value="Dynein_C"/>
</dbReference>
<dbReference type="STRING" id="70667.A0A183SVM3"/>
<dbReference type="InterPro" id="IPR024743">
    <property type="entry name" value="Dynein_HC_stalk"/>
</dbReference>
<evidence type="ECO:0000313" key="23">
    <source>
        <dbReference type="WBParaSite" id="SSLN_0000860101-mRNA-1"/>
    </source>
</evidence>
<dbReference type="Proteomes" id="UP000275846">
    <property type="component" value="Unassembled WGS sequence"/>
</dbReference>
<dbReference type="GO" id="GO:0005874">
    <property type="term" value="C:microtubule"/>
    <property type="evidence" value="ECO:0007669"/>
    <property type="project" value="UniProtKB-KW"/>
</dbReference>
<dbReference type="Pfam" id="PF12775">
    <property type="entry name" value="AAA_7"/>
    <property type="match status" value="1"/>
</dbReference>
<dbReference type="InterPro" id="IPR024317">
    <property type="entry name" value="Dynein_heavy_chain_D4_dom"/>
</dbReference>
<accession>A0A183SVM3</accession>
<dbReference type="Gene3D" id="1.10.8.720">
    <property type="entry name" value="Region D6 of dynein motor"/>
    <property type="match status" value="2"/>
</dbReference>